<dbReference type="RefSeq" id="WP_109459126.1">
    <property type="nucleotide sequence ID" value="NZ_QFBC01000006.1"/>
</dbReference>
<evidence type="ECO:0000313" key="1">
    <source>
        <dbReference type="EMBL" id="PWE55428.1"/>
    </source>
</evidence>
<sequence>MLRSHLPSSIMEMNDAATVHAAYDAVRTLMKVAGAYTATPLLNRGEGEAAGDYLCGILHFLQREAECLADRAAELEVTGKKEAGFKARVALAYELDYPGADDGAAIGRAATALAAILA</sequence>
<dbReference type="EMBL" id="QFBC01000006">
    <property type="protein sequence ID" value="PWE55428.1"/>
    <property type="molecule type" value="Genomic_DNA"/>
</dbReference>
<keyword evidence="2" id="KW-1185">Reference proteome</keyword>
<gene>
    <name evidence="1" type="ORF">DEM27_15335</name>
</gene>
<organism evidence="1 2">
    <name type="scientific">Metarhizobium album</name>
    <dbReference type="NCBI Taxonomy" id="2182425"/>
    <lineage>
        <taxon>Bacteria</taxon>
        <taxon>Pseudomonadati</taxon>
        <taxon>Pseudomonadota</taxon>
        <taxon>Alphaproteobacteria</taxon>
        <taxon>Hyphomicrobiales</taxon>
        <taxon>Rhizobiaceae</taxon>
        <taxon>Metarhizobium</taxon>
    </lineage>
</organism>
<protein>
    <submittedName>
        <fullName evidence="1">Uncharacterized protein</fullName>
    </submittedName>
</protein>
<dbReference type="Proteomes" id="UP000245252">
    <property type="component" value="Unassembled WGS sequence"/>
</dbReference>
<dbReference type="AlphaFoldDB" id="A0A2U2DQ43"/>
<accession>A0A2U2DQ43</accession>
<reference evidence="1 2" key="1">
    <citation type="submission" date="2018-05" db="EMBL/GenBank/DDBJ databases">
        <title>The draft genome of strain NS-104.</title>
        <authorList>
            <person name="Hang P."/>
            <person name="Jiang J."/>
        </authorList>
    </citation>
    <scope>NUCLEOTIDE SEQUENCE [LARGE SCALE GENOMIC DNA]</scope>
    <source>
        <strain evidence="1 2">NS-104</strain>
    </source>
</reference>
<comment type="caution">
    <text evidence="1">The sequence shown here is derived from an EMBL/GenBank/DDBJ whole genome shotgun (WGS) entry which is preliminary data.</text>
</comment>
<name>A0A2U2DQ43_9HYPH</name>
<evidence type="ECO:0000313" key="2">
    <source>
        <dbReference type="Proteomes" id="UP000245252"/>
    </source>
</evidence>
<proteinExistence type="predicted"/>